<evidence type="ECO:0000256" key="1">
    <source>
        <dbReference type="ARBA" id="ARBA00004651"/>
    </source>
</evidence>
<keyword evidence="9" id="KW-1185">Reference proteome</keyword>
<name>A0A6M2BSK1_9GAMM</name>
<reference evidence="8 9" key="1">
    <citation type="journal article" date="2014" name="Int. J. Syst. Evol. Microbiol.">
        <title>Solimonas terrae sp. nov., isolated from soil.</title>
        <authorList>
            <person name="Kim S.J."/>
            <person name="Moon J.Y."/>
            <person name="Weon H.Y."/>
            <person name="Ahn J.H."/>
            <person name="Chen W.M."/>
            <person name="Kwon S.W."/>
        </authorList>
    </citation>
    <scope>NUCLEOTIDE SEQUENCE [LARGE SCALE GENOMIC DNA]</scope>
    <source>
        <strain evidence="8 9">KIS83-12</strain>
    </source>
</reference>
<dbReference type="PANTHER" id="PTHR23513:SF9">
    <property type="entry name" value="ENTEROBACTIN EXPORTER ENTS"/>
    <property type="match status" value="1"/>
</dbReference>
<feature type="transmembrane region" description="Helical" evidence="7">
    <location>
        <begin position="119"/>
        <end position="140"/>
    </location>
</feature>
<feature type="transmembrane region" description="Helical" evidence="7">
    <location>
        <begin position="307"/>
        <end position="335"/>
    </location>
</feature>
<keyword evidence="4 7" id="KW-0812">Transmembrane</keyword>
<feature type="transmembrane region" description="Helical" evidence="7">
    <location>
        <begin position="239"/>
        <end position="264"/>
    </location>
</feature>
<dbReference type="PANTHER" id="PTHR23513">
    <property type="entry name" value="INTEGRAL MEMBRANE EFFLUX PROTEIN-RELATED"/>
    <property type="match status" value="1"/>
</dbReference>
<dbReference type="Proteomes" id="UP000472676">
    <property type="component" value="Unassembled WGS sequence"/>
</dbReference>
<dbReference type="GO" id="GO:0022857">
    <property type="term" value="F:transmembrane transporter activity"/>
    <property type="evidence" value="ECO:0007669"/>
    <property type="project" value="InterPro"/>
</dbReference>
<dbReference type="RefSeq" id="WP_166257323.1">
    <property type="nucleotide sequence ID" value="NZ_JAAMOW010000006.1"/>
</dbReference>
<dbReference type="CDD" id="cd06173">
    <property type="entry name" value="MFS_MefA_like"/>
    <property type="match status" value="1"/>
</dbReference>
<accession>A0A6M2BSK1</accession>
<dbReference type="EMBL" id="JAAMOW010000006">
    <property type="protein sequence ID" value="NGY05566.1"/>
    <property type="molecule type" value="Genomic_DNA"/>
</dbReference>
<evidence type="ECO:0000313" key="8">
    <source>
        <dbReference type="EMBL" id="NGY05566.1"/>
    </source>
</evidence>
<keyword evidence="5 7" id="KW-1133">Transmembrane helix</keyword>
<evidence type="ECO:0000256" key="5">
    <source>
        <dbReference type="ARBA" id="ARBA00022989"/>
    </source>
</evidence>
<protein>
    <submittedName>
        <fullName evidence="8">MFS transporter</fullName>
    </submittedName>
</protein>
<dbReference type="InterPro" id="IPR011701">
    <property type="entry name" value="MFS"/>
</dbReference>
<feature type="transmembrane region" description="Helical" evidence="7">
    <location>
        <begin position="60"/>
        <end position="82"/>
    </location>
</feature>
<feature type="transmembrane region" description="Helical" evidence="7">
    <location>
        <begin position="276"/>
        <end position="295"/>
    </location>
</feature>
<dbReference type="InterPro" id="IPR036259">
    <property type="entry name" value="MFS_trans_sf"/>
</dbReference>
<dbReference type="Gene3D" id="1.20.1250.20">
    <property type="entry name" value="MFS general substrate transporter like domains"/>
    <property type="match status" value="1"/>
</dbReference>
<feature type="transmembrane region" description="Helical" evidence="7">
    <location>
        <begin position="191"/>
        <end position="209"/>
    </location>
</feature>
<keyword evidence="6 7" id="KW-0472">Membrane</keyword>
<comment type="caution">
    <text evidence="8">The sequence shown here is derived from an EMBL/GenBank/DDBJ whole genome shotgun (WGS) entry which is preliminary data.</text>
</comment>
<feature type="transmembrane region" description="Helical" evidence="7">
    <location>
        <begin position="94"/>
        <end position="113"/>
    </location>
</feature>
<dbReference type="AlphaFoldDB" id="A0A6M2BSK1"/>
<dbReference type="SUPFAM" id="SSF103473">
    <property type="entry name" value="MFS general substrate transporter"/>
    <property type="match status" value="1"/>
</dbReference>
<feature type="transmembrane region" description="Helical" evidence="7">
    <location>
        <begin position="161"/>
        <end position="185"/>
    </location>
</feature>
<dbReference type="Pfam" id="PF07690">
    <property type="entry name" value="MFS_1"/>
    <property type="match status" value="1"/>
</dbReference>
<evidence type="ECO:0000313" key="9">
    <source>
        <dbReference type="Proteomes" id="UP000472676"/>
    </source>
</evidence>
<gene>
    <name evidence="8" type="ORF">G7Y85_12400</name>
</gene>
<keyword evidence="3" id="KW-1003">Cell membrane</keyword>
<evidence type="ECO:0000256" key="3">
    <source>
        <dbReference type="ARBA" id="ARBA00022475"/>
    </source>
</evidence>
<evidence type="ECO:0000256" key="6">
    <source>
        <dbReference type="ARBA" id="ARBA00023136"/>
    </source>
</evidence>
<feature type="transmembrane region" description="Helical" evidence="7">
    <location>
        <begin position="27"/>
        <end position="48"/>
    </location>
</feature>
<evidence type="ECO:0000256" key="2">
    <source>
        <dbReference type="ARBA" id="ARBA00022448"/>
    </source>
</evidence>
<evidence type="ECO:0000256" key="4">
    <source>
        <dbReference type="ARBA" id="ARBA00022692"/>
    </source>
</evidence>
<sequence length="421" mass="44927">MPEAEPAAPLPARHDPYAALRYPEFRALAFAAFLLSCGLLIQEVALSYEIYQVTHDPLSLGLIGLAEALPFITLALFGGHLADRREKRGIIRKAIAVVLLGSVVLAALSWPSLRARLAPQVWLLSAYGLISLVGFARGFYAPAASSLRAFLVPREIYGNSATWSSTFFQTGAILGPVSAGLLFGIGGLSGTLLVVVVMFSGSLVLISFVKPRPVLPNPNAGNLWASLREGIDYVFKARIILYAISLDMFSVLFGGVVALLPVFADDILAVGPQGLGVLRAAPAIGALLTVMICAYRPPLDKPWRNLLLAVAGFGLATFVFALSKLFWLSIVALFATGAFDSVSVIIRNTIMQSVPPDHLRGRVQAVNSIFISSSNELGAFESGLAARLLGTVPSVIAGAAVTCGVVVWMWRRSRELLTVRL</sequence>
<organism evidence="8 9">
    <name type="scientific">Solimonas terrae</name>
    <dbReference type="NCBI Taxonomy" id="1396819"/>
    <lineage>
        <taxon>Bacteria</taxon>
        <taxon>Pseudomonadati</taxon>
        <taxon>Pseudomonadota</taxon>
        <taxon>Gammaproteobacteria</taxon>
        <taxon>Nevskiales</taxon>
        <taxon>Nevskiaceae</taxon>
        <taxon>Solimonas</taxon>
    </lineage>
</organism>
<feature type="transmembrane region" description="Helical" evidence="7">
    <location>
        <begin position="384"/>
        <end position="410"/>
    </location>
</feature>
<proteinExistence type="predicted"/>
<evidence type="ECO:0000256" key="7">
    <source>
        <dbReference type="SAM" id="Phobius"/>
    </source>
</evidence>
<comment type="subcellular location">
    <subcellularLocation>
        <location evidence="1">Cell membrane</location>
        <topology evidence="1">Multi-pass membrane protein</topology>
    </subcellularLocation>
</comment>
<dbReference type="GO" id="GO:0005886">
    <property type="term" value="C:plasma membrane"/>
    <property type="evidence" value="ECO:0007669"/>
    <property type="project" value="UniProtKB-SubCell"/>
</dbReference>
<keyword evidence="2" id="KW-0813">Transport</keyword>